<keyword evidence="2" id="KW-1185">Reference proteome</keyword>
<dbReference type="Proteomes" id="UP000249218">
    <property type="component" value="Unassembled WGS sequence"/>
</dbReference>
<dbReference type="EMBL" id="KZ149936">
    <property type="protein sequence ID" value="PZC77123.1"/>
    <property type="molecule type" value="Genomic_DNA"/>
</dbReference>
<organism evidence="1 2">
    <name type="scientific">Helicoverpa armigera</name>
    <name type="common">Cotton bollworm</name>
    <name type="synonym">Heliothis armigera</name>
    <dbReference type="NCBI Taxonomy" id="29058"/>
    <lineage>
        <taxon>Eukaryota</taxon>
        <taxon>Metazoa</taxon>
        <taxon>Ecdysozoa</taxon>
        <taxon>Arthropoda</taxon>
        <taxon>Hexapoda</taxon>
        <taxon>Insecta</taxon>
        <taxon>Pterygota</taxon>
        <taxon>Neoptera</taxon>
        <taxon>Endopterygota</taxon>
        <taxon>Lepidoptera</taxon>
        <taxon>Glossata</taxon>
        <taxon>Ditrysia</taxon>
        <taxon>Noctuoidea</taxon>
        <taxon>Noctuidae</taxon>
        <taxon>Heliothinae</taxon>
        <taxon>Helicoverpa</taxon>
    </lineage>
</organism>
<evidence type="ECO:0000313" key="1">
    <source>
        <dbReference type="EMBL" id="PZC77123.1"/>
    </source>
</evidence>
<proteinExistence type="predicted"/>
<gene>
    <name evidence="1" type="primary">HaOG203677</name>
    <name evidence="1" type="ORF">B5X24_HaOG203677</name>
</gene>
<name>A0A2W1BZ99_HELAM</name>
<protein>
    <submittedName>
        <fullName evidence="1">Uncharacterized protein</fullName>
    </submittedName>
</protein>
<evidence type="ECO:0000313" key="2">
    <source>
        <dbReference type="Proteomes" id="UP000249218"/>
    </source>
</evidence>
<dbReference type="AlphaFoldDB" id="A0A2W1BZ99"/>
<accession>A0A2W1BZ99</accession>
<sequence length="77" mass="8874">MTLYNKIDKKHIWMDHLDKVAGKQWLRVAEDRANWRTLGDAFVQQWTSFGQNDVYNTSTSKAPVILEEGTVLACPVH</sequence>
<reference evidence="1 2" key="1">
    <citation type="journal article" date="2017" name="BMC Biol.">
        <title>Genomic innovations, transcriptional plasticity and gene loss underlying the evolution and divergence of two highly polyphagous and invasive Helicoverpa pest species.</title>
        <authorList>
            <person name="Pearce S.L."/>
            <person name="Clarke D.F."/>
            <person name="East P.D."/>
            <person name="Elfekih S."/>
            <person name="Gordon K.H."/>
            <person name="Jermiin L.S."/>
            <person name="McGaughran A."/>
            <person name="Oakeshott J.G."/>
            <person name="Papanikolaou A."/>
            <person name="Perera O.P."/>
            <person name="Rane R.V."/>
            <person name="Richards S."/>
            <person name="Tay W.T."/>
            <person name="Walsh T.K."/>
            <person name="Anderson A."/>
            <person name="Anderson C.J."/>
            <person name="Asgari S."/>
            <person name="Board P.G."/>
            <person name="Bretschneider A."/>
            <person name="Campbell P.M."/>
            <person name="Chertemps T."/>
            <person name="Christeller J.T."/>
            <person name="Coppin C.W."/>
            <person name="Downes S.J."/>
            <person name="Duan G."/>
            <person name="Farnsworth C.A."/>
            <person name="Good R.T."/>
            <person name="Han L.B."/>
            <person name="Han Y.C."/>
            <person name="Hatje K."/>
            <person name="Horne I."/>
            <person name="Huang Y.P."/>
            <person name="Hughes D.S."/>
            <person name="Jacquin-Joly E."/>
            <person name="James W."/>
            <person name="Jhangiani S."/>
            <person name="Kollmar M."/>
            <person name="Kuwar S.S."/>
            <person name="Li S."/>
            <person name="Liu N.Y."/>
            <person name="Maibeche M.T."/>
            <person name="Miller J.R."/>
            <person name="Montagne N."/>
            <person name="Perry T."/>
            <person name="Qu J."/>
            <person name="Song S.V."/>
            <person name="Sutton G.G."/>
            <person name="Vogel H."/>
            <person name="Walenz B.P."/>
            <person name="Xu W."/>
            <person name="Zhang H.J."/>
            <person name="Zou Z."/>
            <person name="Batterham P."/>
            <person name="Edwards O.R."/>
            <person name="Feyereisen R."/>
            <person name="Gibbs R.A."/>
            <person name="Heckel D.G."/>
            <person name="McGrath A."/>
            <person name="Robin C."/>
            <person name="Scherer S.E."/>
            <person name="Worley K.C."/>
            <person name="Wu Y.D."/>
        </authorList>
    </citation>
    <scope>NUCLEOTIDE SEQUENCE [LARGE SCALE GENOMIC DNA]</scope>
    <source>
        <strain evidence="1">Harm_GR_Male_#8</strain>
        <tissue evidence="1">Whole organism</tissue>
    </source>
</reference>